<dbReference type="Gene3D" id="3.20.20.140">
    <property type="entry name" value="Metal-dependent hydrolases"/>
    <property type="match status" value="1"/>
</dbReference>
<dbReference type="InterPro" id="IPR013108">
    <property type="entry name" value="Amidohydro_3"/>
</dbReference>
<dbReference type="InterPro" id="IPR033932">
    <property type="entry name" value="YtcJ-like"/>
</dbReference>
<dbReference type="RefSeq" id="WP_324268392.1">
    <property type="nucleotide sequence ID" value="NZ_JAWLNX010000023.1"/>
</dbReference>
<dbReference type="Gene3D" id="3.10.310.70">
    <property type="match status" value="1"/>
</dbReference>
<accession>A0ABU6AHX6</accession>
<dbReference type="Pfam" id="PF07969">
    <property type="entry name" value="Amidohydro_3"/>
    <property type="match status" value="1"/>
</dbReference>
<sequence>MTRNTEPEIVIVNAEVSSAVPGATSVAVTGGRVHAVDRESLDGLAGPRTEVIDARGATLLPGFTDAHVHPLAAGVQILTCDLSGLPHSPDRYRDAICSYAAEHPDLGWISGNGWYGDTFPGGLPHRDFLDEILPDRPAVFVSHDAHGVWANSRALALAGIDDATPDPHNGRIDRDHDGRATGILVERAGDLVTSLLPPVTDEFVESALLAAQAHLHSMGITGWQDACVGSLWGLPDPLQAYQKLAEEGRLTARVIGALWWSAEKGLEQIPSLVEKRSVSAVGRFRATSVKIMQDGVCENCTGAMLKPYAGNFHRGAVCGLSFIDPEQLQLICQELDRRRFQIHLHAVGDRAVRECLDALEAASKVHSGHDNRHQIAHLDVVSPDDVPRFAELGVIANIQALWARRDSEIVERKLPLLGPEREPHHFPFGDLHRKGARLAMGSDWPVTDPNPLWAIYTAANRLGPPEDPHATGAEALTVPLEETQAIDQRVALEAYTAGSAYANHAESEIGRIAPGMFADLVLLDRPILSGERVSAARPLLTLVEGQAVYREA</sequence>
<gene>
    <name evidence="2" type="ORF">R4I43_26300</name>
</gene>
<dbReference type="GO" id="GO:0016787">
    <property type="term" value="F:hydrolase activity"/>
    <property type="evidence" value="ECO:0007669"/>
    <property type="project" value="UniProtKB-KW"/>
</dbReference>
<protein>
    <submittedName>
        <fullName evidence="2">Amidohydrolase</fullName>
        <ecNumber evidence="2">3.5.-.-</ecNumber>
    </submittedName>
</protein>
<dbReference type="SUPFAM" id="SSF51338">
    <property type="entry name" value="Composite domain of metallo-dependent hydrolases"/>
    <property type="match status" value="1"/>
</dbReference>
<organism evidence="2 3">
    <name type="scientific">Saccharopolyspora mangrovi</name>
    <dbReference type="NCBI Taxonomy" id="3082379"/>
    <lineage>
        <taxon>Bacteria</taxon>
        <taxon>Bacillati</taxon>
        <taxon>Actinomycetota</taxon>
        <taxon>Actinomycetes</taxon>
        <taxon>Pseudonocardiales</taxon>
        <taxon>Pseudonocardiaceae</taxon>
        <taxon>Saccharopolyspora</taxon>
    </lineage>
</organism>
<keyword evidence="3" id="KW-1185">Reference proteome</keyword>
<proteinExistence type="predicted"/>
<dbReference type="Proteomes" id="UP001327093">
    <property type="component" value="Unassembled WGS sequence"/>
</dbReference>
<evidence type="ECO:0000313" key="3">
    <source>
        <dbReference type="Proteomes" id="UP001327093"/>
    </source>
</evidence>
<dbReference type="CDD" id="cd01300">
    <property type="entry name" value="YtcJ_like"/>
    <property type="match status" value="1"/>
</dbReference>
<feature type="domain" description="Amidohydrolase 3" evidence="1">
    <location>
        <begin position="50"/>
        <end position="549"/>
    </location>
</feature>
<reference evidence="2 3" key="1">
    <citation type="submission" date="2023-10" db="EMBL/GenBank/DDBJ databases">
        <title>Saccharopolyspora sp. nov., isolated from mangrove soil.</title>
        <authorList>
            <person name="Lu Y."/>
            <person name="Liu W."/>
        </authorList>
    </citation>
    <scope>NUCLEOTIDE SEQUENCE [LARGE SCALE GENOMIC DNA]</scope>
    <source>
        <strain evidence="2 3">S2-29</strain>
    </source>
</reference>
<dbReference type="EMBL" id="JAWLNX010000023">
    <property type="protein sequence ID" value="MEB3370920.1"/>
    <property type="molecule type" value="Genomic_DNA"/>
</dbReference>
<dbReference type="InterPro" id="IPR011059">
    <property type="entry name" value="Metal-dep_hydrolase_composite"/>
</dbReference>
<keyword evidence="2" id="KW-0378">Hydrolase</keyword>
<dbReference type="EC" id="3.5.-.-" evidence="2"/>
<name>A0ABU6AHX6_9PSEU</name>
<dbReference type="SUPFAM" id="SSF51556">
    <property type="entry name" value="Metallo-dependent hydrolases"/>
    <property type="match status" value="1"/>
</dbReference>
<dbReference type="PANTHER" id="PTHR22642:SF2">
    <property type="entry name" value="PROTEIN LONG AFTER FAR-RED 3"/>
    <property type="match status" value="1"/>
</dbReference>
<dbReference type="InterPro" id="IPR032466">
    <property type="entry name" value="Metal_Hydrolase"/>
</dbReference>
<comment type="caution">
    <text evidence="2">The sequence shown here is derived from an EMBL/GenBank/DDBJ whole genome shotgun (WGS) entry which is preliminary data.</text>
</comment>
<dbReference type="PANTHER" id="PTHR22642">
    <property type="entry name" value="IMIDAZOLONEPROPIONASE"/>
    <property type="match status" value="1"/>
</dbReference>
<evidence type="ECO:0000313" key="2">
    <source>
        <dbReference type="EMBL" id="MEB3370920.1"/>
    </source>
</evidence>
<dbReference type="Gene3D" id="2.30.40.10">
    <property type="entry name" value="Urease, subunit C, domain 1"/>
    <property type="match status" value="1"/>
</dbReference>
<evidence type="ECO:0000259" key="1">
    <source>
        <dbReference type="Pfam" id="PF07969"/>
    </source>
</evidence>